<comment type="caution">
    <text evidence="1">The sequence shown here is derived from an EMBL/GenBank/DDBJ whole genome shotgun (WGS) entry which is preliminary data.</text>
</comment>
<dbReference type="AlphaFoldDB" id="A0A0G0YSD5"/>
<protein>
    <submittedName>
        <fullName evidence="1">Uncharacterized protein</fullName>
    </submittedName>
</protein>
<dbReference type="Proteomes" id="UP000034516">
    <property type="component" value="Unassembled WGS sequence"/>
</dbReference>
<sequence>MRPIPNKFPPLPRGGVPQMRGQRGIFCHCEELIKFYAIVSPRNNRNKKTTNTIEGGDLLRKFFLMVVALGLGIIAQETAAQGLRPLKPLSSGLRPLRPLVARQDMAKQHWLAKLEEERARNLKIAQIRTINLATRASEDSIQLAEYNSRQMEVGVRMPTYYPPATFPASGDEISLFLWALVYKVPESGGNYYAENKKTGAYGKYQFILAPHRPV</sequence>
<proteinExistence type="predicted"/>
<organism evidence="1 2">
    <name type="scientific">Candidatus Kuenenbacteria bacterium GW2011_GWA2_42_15</name>
    <dbReference type="NCBI Taxonomy" id="1618677"/>
    <lineage>
        <taxon>Bacteria</taxon>
        <taxon>Candidatus Kueneniibacteriota</taxon>
    </lineage>
</organism>
<name>A0A0G0YSD5_9BACT</name>
<gene>
    <name evidence="1" type="ORF">UV02_C0068G0007</name>
</gene>
<evidence type="ECO:0000313" key="1">
    <source>
        <dbReference type="EMBL" id="KKS39524.1"/>
    </source>
</evidence>
<evidence type="ECO:0000313" key="2">
    <source>
        <dbReference type="Proteomes" id="UP000034516"/>
    </source>
</evidence>
<dbReference type="EMBL" id="LCCW01000068">
    <property type="protein sequence ID" value="KKS39524.1"/>
    <property type="molecule type" value="Genomic_DNA"/>
</dbReference>
<reference evidence="1 2" key="1">
    <citation type="journal article" date="2015" name="Nature">
        <title>rRNA introns, odd ribosomes, and small enigmatic genomes across a large radiation of phyla.</title>
        <authorList>
            <person name="Brown C.T."/>
            <person name="Hug L.A."/>
            <person name="Thomas B.C."/>
            <person name="Sharon I."/>
            <person name="Castelle C.J."/>
            <person name="Singh A."/>
            <person name="Wilkins M.J."/>
            <person name="Williams K.H."/>
            <person name="Banfield J.F."/>
        </authorList>
    </citation>
    <scope>NUCLEOTIDE SEQUENCE [LARGE SCALE GENOMIC DNA]</scope>
</reference>
<accession>A0A0G0YSD5</accession>